<feature type="domain" description="Glycoside hydrolase family 70 catalytic" evidence="8">
    <location>
        <begin position="86"/>
        <end position="871"/>
    </location>
</feature>
<organism evidence="9 10">
    <name type="scientific">Apilactobacillus apisilvae</name>
    <dbReference type="NCBI Taxonomy" id="2923364"/>
    <lineage>
        <taxon>Bacteria</taxon>
        <taxon>Bacillati</taxon>
        <taxon>Bacillota</taxon>
        <taxon>Bacilli</taxon>
        <taxon>Lactobacillales</taxon>
        <taxon>Lactobacillaceae</taxon>
        <taxon>Apilactobacillus</taxon>
    </lineage>
</organism>
<dbReference type="GO" id="GO:0016787">
    <property type="term" value="F:hydrolase activity"/>
    <property type="evidence" value="ECO:0007669"/>
    <property type="project" value="UniProtKB-KW"/>
</dbReference>
<keyword evidence="9" id="KW-0378">Hydrolase</keyword>
<dbReference type="Proteomes" id="UP000831859">
    <property type="component" value="Chromosome"/>
</dbReference>
<comment type="similarity">
    <text evidence="2">Belongs to the glycosyl hydrolase 70 family.</text>
</comment>
<feature type="signal peptide" evidence="7">
    <location>
        <begin position="1"/>
        <end position="19"/>
    </location>
</feature>
<comment type="catalytic activity">
    <reaction evidence="1">
        <text>[(1-&gt;6)-alpha-D-glucosyl](n) + sucrose = [(1-&gt;6)-alpha-D-glucosyl](n+1) + D-fructose</text>
        <dbReference type="Rhea" id="RHEA:18825"/>
        <dbReference type="Rhea" id="RHEA-COMP:11144"/>
        <dbReference type="Rhea" id="RHEA-COMP:11145"/>
        <dbReference type="ChEBI" id="CHEBI:17992"/>
        <dbReference type="ChEBI" id="CHEBI:18269"/>
        <dbReference type="ChEBI" id="CHEBI:37721"/>
        <dbReference type="EC" id="2.4.1.5"/>
    </reaction>
</comment>
<name>A0ABY4PGC1_9LACO</name>
<evidence type="ECO:0000256" key="6">
    <source>
        <dbReference type="SAM" id="MobiDB-lite"/>
    </source>
</evidence>
<dbReference type="Gene3D" id="3.20.20.470">
    <property type="entry name" value="Glucansucrase"/>
    <property type="match status" value="1"/>
</dbReference>
<keyword evidence="7" id="KW-0732">Signal</keyword>
<accession>A0ABY4PGC1</accession>
<evidence type="ECO:0000313" key="9">
    <source>
        <dbReference type="EMBL" id="UQS84859.1"/>
    </source>
</evidence>
<dbReference type="InterPro" id="IPR003318">
    <property type="entry name" value="Glyco_hydro70cat"/>
</dbReference>
<sequence>MNKNIKTAFMLLLTVLGLAAINWNTPTSAKTIDNQYAKHNEFYKVDHKNISNIDGYLTAETWFRPKYILNNGKHWTNSKKNDRRPLLMFWWPNKSTKRQYIHFMQKHFDEIKINHDLNKTTNQIQRVIEKRIAKEHSTDWLKTLMHKFIKSQRQFNIKSEQPAVSSYSNADGFQGGFFLYGNNKHLKNNTNSKYRLINRNGSNVDGSNKDTNLQEFLLANDVDNSNPIVQSEQLNWMYYLTHFGQITKHGSDANFDSIRIDALDNIDADLTDIYAKYARDIYHTNKNDAKANQHLSIVEGWDDNDARYLKGRGTNYLSLDIRYAMYSSPLTAKNHNGSDLSSLIRDHYVDRSRNYGNQSVAPNYTFSRSHDNGPQDALTQIALKDTKGKVNLMRNPNLSVVKKALSIYKKDMWSTNKEYTPYNLASNYALMLTNKDTVPRIYYGDLYFDGDNYMQTKTPFYDSISQLLTNRVKYVAGGQKMDLQKVHVKTGEDKVLTSVRFGKGANNPKQKGNSLTRSSGIGVVVSNNPNLALKNDDKVILDMGKAHSNQTYRPLMQSTQNGISTYDDSSATQFTKQTNDAGQLILNANDIKGYRNPEVYGYMSVWVPKGTFSNQDVRTKPSQKHNANGKTLHSNPALDSNVIYEGFSNFQTNPNSTTPKDQYTNAIIAKNADLFNRWGITSFELAPQYRSTNDDSFIDAVIKNGYAFNDKYDLGFNKPTKYGTADQLATTIKALHRNNIQVMADFVPNQIYSLPWKQVVDVTRTNGFGVPLPNTKIKNILYAANSLGSGKDYQHKYGGRYLKMLKHRFPNLFKYRQVSNHAKLTDQYRLRTWSAKYFNGTNLQGNGIGYVLKDNQSKKYLNLHNKKQLNQMFK</sequence>
<keyword evidence="5" id="KW-0808">Transferase</keyword>
<evidence type="ECO:0000256" key="4">
    <source>
        <dbReference type="ARBA" id="ARBA00022676"/>
    </source>
</evidence>
<feature type="compositionally biased region" description="Polar residues" evidence="6">
    <location>
        <begin position="624"/>
        <end position="635"/>
    </location>
</feature>
<evidence type="ECO:0000256" key="2">
    <source>
        <dbReference type="ARBA" id="ARBA00009247"/>
    </source>
</evidence>
<reference evidence="9 10" key="1">
    <citation type="journal article" date="2022" name="Int. J. Syst. Evol. Microbiol.">
        <title>Apilactobacillus apisilvae sp. nov., Nicolia spurrieriana gen. nov. sp. nov., Bombilactobacillus folatiphilus sp. nov. and Bombilactobacillus thymidiniphilus sp. nov., four new lactic acid bacterial isolates from stingless bees Tetragonula carbonaria and Austroplebeia australis.</title>
        <authorList>
            <person name="Oliphant S.A."/>
            <person name="Watson-Haigh N.S."/>
            <person name="Sumby K.M."/>
            <person name="Gardner J."/>
            <person name="Groom S."/>
            <person name="Jiranek V."/>
        </authorList>
    </citation>
    <scope>NUCLEOTIDE SEQUENCE [LARGE SCALE GENOMIC DNA]</scope>
    <source>
        <strain evidence="9 10">SG5_A10</strain>
    </source>
</reference>
<proteinExistence type="inferred from homology"/>
<dbReference type="InterPro" id="IPR017853">
    <property type="entry name" value="GH"/>
</dbReference>
<keyword evidence="4" id="KW-0328">Glycosyltransferase</keyword>
<dbReference type="EC" id="2.4.1.5" evidence="3"/>
<evidence type="ECO:0000256" key="3">
    <source>
        <dbReference type="ARBA" id="ARBA00012592"/>
    </source>
</evidence>
<feature type="chain" id="PRO_5047350884" description="dextransucrase" evidence="7">
    <location>
        <begin position="20"/>
        <end position="874"/>
    </location>
</feature>
<keyword evidence="10" id="KW-1185">Reference proteome</keyword>
<evidence type="ECO:0000259" key="8">
    <source>
        <dbReference type="Pfam" id="PF02324"/>
    </source>
</evidence>
<feature type="region of interest" description="Disordered" evidence="6">
    <location>
        <begin position="614"/>
        <end position="635"/>
    </location>
</feature>
<gene>
    <name evidence="9" type="ORF">MOO46_06355</name>
</gene>
<evidence type="ECO:0000256" key="7">
    <source>
        <dbReference type="SAM" id="SignalP"/>
    </source>
</evidence>
<dbReference type="RefSeq" id="WP_249510840.1">
    <property type="nucleotide sequence ID" value="NZ_CP093362.1"/>
</dbReference>
<evidence type="ECO:0000313" key="10">
    <source>
        <dbReference type="Proteomes" id="UP000831859"/>
    </source>
</evidence>
<dbReference type="EMBL" id="CP093362">
    <property type="protein sequence ID" value="UQS84859.1"/>
    <property type="molecule type" value="Genomic_DNA"/>
</dbReference>
<dbReference type="SUPFAM" id="SSF51445">
    <property type="entry name" value="(Trans)glycosidases"/>
    <property type="match status" value="2"/>
</dbReference>
<evidence type="ECO:0000256" key="1">
    <source>
        <dbReference type="ARBA" id="ARBA00001152"/>
    </source>
</evidence>
<dbReference type="Pfam" id="PF02324">
    <property type="entry name" value="Glyco_hydro_70"/>
    <property type="match status" value="1"/>
</dbReference>
<protein>
    <recommendedName>
        <fullName evidence="3">dextransucrase</fullName>
        <ecNumber evidence="3">2.4.1.5</ecNumber>
    </recommendedName>
</protein>
<evidence type="ECO:0000256" key="5">
    <source>
        <dbReference type="ARBA" id="ARBA00022679"/>
    </source>
</evidence>
<dbReference type="Gene3D" id="2.30.30.420">
    <property type="entry name" value="glucansucrase"/>
    <property type="match status" value="1"/>
</dbReference>